<evidence type="ECO:0000256" key="1">
    <source>
        <dbReference type="SAM" id="MobiDB-lite"/>
    </source>
</evidence>
<dbReference type="STRING" id="525918.SAMN05660964_02559"/>
<evidence type="ECO:0000313" key="3">
    <source>
        <dbReference type="Proteomes" id="UP000199397"/>
    </source>
</evidence>
<name>A0A1H4EFB8_9GAMM</name>
<protein>
    <submittedName>
        <fullName evidence="2">Uncharacterized protein</fullName>
    </submittedName>
</protein>
<sequence>MNKTSHLLFIPILLLLGACSDGNIKQDNAMTQIMMQKEMSIDRQYQNRISQMDGSMKGLEEALVKGLTDSLRTANVSRDIASEALALAKENSKKLDKLIADMDDLESKTKKALSSSSKDRPVSTKAAAPEASFAESATSTDKAADKAADKPAADDNGGFTKIE</sequence>
<feature type="compositionally biased region" description="Low complexity" evidence="1">
    <location>
        <begin position="123"/>
        <end position="141"/>
    </location>
</feature>
<feature type="compositionally biased region" description="Basic and acidic residues" evidence="1">
    <location>
        <begin position="142"/>
        <end position="153"/>
    </location>
</feature>
<gene>
    <name evidence="2" type="ORF">SAMN05660964_02559</name>
</gene>
<proteinExistence type="predicted"/>
<feature type="region of interest" description="Disordered" evidence="1">
    <location>
        <begin position="109"/>
        <end position="163"/>
    </location>
</feature>
<dbReference type="AlphaFoldDB" id="A0A1H4EFB8"/>
<organism evidence="2 3">
    <name type="scientific">Thiothrix caldifontis</name>
    <dbReference type="NCBI Taxonomy" id="525918"/>
    <lineage>
        <taxon>Bacteria</taxon>
        <taxon>Pseudomonadati</taxon>
        <taxon>Pseudomonadota</taxon>
        <taxon>Gammaproteobacteria</taxon>
        <taxon>Thiotrichales</taxon>
        <taxon>Thiotrichaceae</taxon>
        <taxon>Thiothrix</taxon>
    </lineage>
</organism>
<dbReference type="EMBL" id="FNQP01000015">
    <property type="protein sequence ID" value="SEA83260.1"/>
    <property type="molecule type" value="Genomic_DNA"/>
</dbReference>
<accession>A0A1H4EFB8</accession>
<dbReference type="RefSeq" id="WP_093069195.1">
    <property type="nucleotide sequence ID" value="NZ_FNQP01000015.1"/>
</dbReference>
<dbReference type="PROSITE" id="PS51257">
    <property type="entry name" value="PROKAR_LIPOPROTEIN"/>
    <property type="match status" value="1"/>
</dbReference>
<evidence type="ECO:0000313" key="2">
    <source>
        <dbReference type="EMBL" id="SEA83260.1"/>
    </source>
</evidence>
<keyword evidence="3" id="KW-1185">Reference proteome</keyword>
<reference evidence="2 3" key="1">
    <citation type="submission" date="2016-10" db="EMBL/GenBank/DDBJ databases">
        <authorList>
            <person name="de Groot N.N."/>
        </authorList>
    </citation>
    <scope>NUCLEOTIDE SEQUENCE [LARGE SCALE GENOMIC DNA]</scope>
    <source>
        <strain evidence="2 3">DSM 21228</strain>
    </source>
</reference>
<dbReference type="Proteomes" id="UP000199397">
    <property type="component" value="Unassembled WGS sequence"/>
</dbReference>